<accession>A0A3N4I9K2</accession>
<organism evidence="1 2">
    <name type="scientific">Ascobolus immersus RN42</name>
    <dbReference type="NCBI Taxonomy" id="1160509"/>
    <lineage>
        <taxon>Eukaryota</taxon>
        <taxon>Fungi</taxon>
        <taxon>Dikarya</taxon>
        <taxon>Ascomycota</taxon>
        <taxon>Pezizomycotina</taxon>
        <taxon>Pezizomycetes</taxon>
        <taxon>Pezizales</taxon>
        <taxon>Ascobolaceae</taxon>
        <taxon>Ascobolus</taxon>
    </lineage>
</organism>
<dbReference type="Proteomes" id="UP000275078">
    <property type="component" value="Unassembled WGS sequence"/>
</dbReference>
<keyword evidence="2" id="KW-1185">Reference proteome</keyword>
<dbReference type="AlphaFoldDB" id="A0A3N4I9K2"/>
<evidence type="ECO:0000313" key="1">
    <source>
        <dbReference type="EMBL" id="RPA78444.1"/>
    </source>
</evidence>
<evidence type="ECO:0000313" key="2">
    <source>
        <dbReference type="Proteomes" id="UP000275078"/>
    </source>
</evidence>
<proteinExistence type="predicted"/>
<dbReference type="EMBL" id="ML119711">
    <property type="protein sequence ID" value="RPA78444.1"/>
    <property type="molecule type" value="Genomic_DNA"/>
</dbReference>
<reference evidence="1 2" key="1">
    <citation type="journal article" date="2018" name="Nat. Ecol. Evol.">
        <title>Pezizomycetes genomes reveal the molecular basis of ectomycorrhizal truffle lifestyle.</title>
        <authorList>
            <person name="Murat C."/>
            <person name="Payen T."/>
            <person name="Noel B."/>
            <person name="Kuo A."/>
            <person name="Morin E."/>
            <person name="Chen J."/>
            <person name="Kohler A."/>
            <person name="Krizsan K."/>
            <person name="Balestrini R."/>
            <person name="Da Silva C."/>
            <person name="Montanini B."/>
            <person name="Hainaut M."/>
            <person name="Levati E."/>
            <person name="Barry K.W."/>
            <person name="Belfiori B."/>
            <person name="Cichocki N."/>
            <person name="Clum A."/>
            <person name="Dockter R.B."/>
            <person name="Fauchery L."/>
            <person name="Guy J."/>
            <person name="Iotti M."/>
            <person name="Le Tacon F."/>
            <person name="Lindquist E.A."/>
            <person name="Lipzen A."/>
            <person name="Malagnac F."/>
            <person name="Mello A."/>
            <person name="Molinier V."/>
            <person name="Miyauchi S."/>
            <person name="Poulain J."/>
            <person name="Riccioni C."/>
            <person name="Rubini A."/>
            <person name="Sitrit Y."/>
            <person name="Splivallo R."/>
            <person name="Traeger S."/>
            <person name="Wang M."/>
            <person name="Zifcakova L."/>
            <person name="Wipf D."/>
            <person name="Zambonelli A."/>
            <person name="Paolocci F."/>
            <person name="Nowrousian M."/>
            <person name="Ottonello S."/>
            <person name="Baldrian P."/>
            <person name="Spatafora J.W."/>
            <person name="Henrissat B."/>
            <person name="Nagy L.G."/>
            <person name="Aury J.M."/>
            <person name="Wincker P."/>
            <person name="Grigoriev I.V."/>
            <person name="Bonfante P."/>
            <person name="Martin F.M."/>
        </authorList>
    </citation>
    <scope>NUCLEOTIDE SEQUENCE [LARGE SCALE GENOMIC DNA]</scope>
    <source>
        <strain evidence="1 2">RN42</strain>
    </source>
</reference>
<protein>
    <submittedName>
        <fullName evidence="1">Uncharacterized protein</fullName>
    </submittedName>
</protein>
<name>A0A3N4I9K2_ASCIM</name>
<sequence>MDIDVVGTSRDIRVLTLAVTFLEEEKGYWTEIRNEYSTEKIHTLEERAESTRIIFSLFTEATHALWKQEVSLAPRMNHAYSYYASKQTTNITTQVRAELGRQVLRHEAKNIPLRLAADERGREEQQERDLDVREFFSNELPRLRNHELDSSESAYDIR</sequence>
<gene>
    <name evidence="1" type="ORF">BJ508DRAFT_309222</name>
</gene>